<protein>
    <submittedName>
        <fullName evidence="1">Uncharacterized protein</fullName>
    </submittedName>
</protein>
<dbReference type="EMBL" id="MT631442">
    <property type="protein sequence ID" value="QNO50581.1"/>
    <property type="molecule type" value="Genomic_DNA"/>
</dbReference>
<name>A0A7G9YRE7_9EURY</name>
<accession>A0A7G9YRE7</accession>
<sequence length="63" mass="7359">MAVAVLRLFFGCSEVEMDSTEFSNVWESIKTNPTRRAVFDKTFVKSFLENYGVRRPVVEFETF</sequence>
<proteinExistence type="predicted"/>
<organism evidence="1">
    <name type="scientific">Candidatus Methanogaster sp. ANME-2c ERB4</name>
    <dbReference type="NCBI Taxonomy" id="2759911"/>
    <lineage>
        <taxon>Archaea</taxon>
        <taxon>Methanobacteriati</taxon>
        <taxon>Methanobacteriota</taxon>
        <taxon>Stenosarchaea group</taxon>
        <taxon>Methanomicrobia</taxon>
        <taxon>Methanosarcinales</taxon>
        <taxon>ANME-2 cluster</taxon>
        <taxon>Candidatus Methanogasteraceae</taxon>
        <taxon>Candidatus Methanogaster</taxon>
    </lineage>
</organism>
<evidence type="ECO:0000313" key="1">
    <source>
        <dbReference type="EMBL" id="QNO50581.1"/>
    </source>
</evidence>
<gene>
    <name evidence="1" type="ORF">EGELPFMD_00001</name>
</gene>
<reference evidence="1" key="1">
    <citation type="submission" date="2020-06" db="EMBL/GenBank/DDBJ databases">
        <title>Unique genomic features of the anaerobic methanotrophic archaea.</title>
        <authorList>
            <person name="Chadwick G.L."/>
            <person name="Skennerton C.T."/>
            <person name="Laso-Perez R."/>
            <person name="Leu A.O."/>
            <person name="Speth D.R."/>
            <person name="Yu H."/>
            <person name="Morgan-Lang C."/>
            <person name="Hatzenpichler R."/>
            <person name="Goudeau D."/>
            <person name="Malmstrom R."/>
            <person name="Brazelton W.J."/>
            <person name="Woyke T."/>
            <person name="Hallam S.J."/>
            <person name="Tyson G.W."/>
            <person name="Wegener G."/>
            <person name="Boetius A."/>
            <person name="Orphan V."/>
        </authorList>
    </citation>
    <scope>NUCLEOTIDE SEQUENCE</scope>
</reference>
<dbReference type="AlphaFoldDB" id="A0A7G9YRE7"/>